<name>A0A1I5YQP5_9BACI</name>
<organism evidence="1 2">
    <name type="scientific">Priestia endophytica DSM 13796</name>
    <dbReference type="NCBI Taxonomy" id="1121089"/>
    <lineage>
        <taxon>Bacteria</taxon>
        <taxon>Bacillati</taxon>
        <taxon>Bacillota</taxon>
        <taxon>Bacilli</taxon>
        <taxon>Bacillales</taxon>
        <taxon>Bacillaceae</taxon>
        <taxon>Priestia</taxon>
    </lineage>
</organism>
<evidence type="ECO:0000313" key="1">
    <source>
        <dbReference type="EMBL" id="SFQ46614.1"/>
    </source>
</evidence>
<accession>A0A1I5YQP5</accession>
<protein>
    <recommendedName>
        <fullName evidence="3">MarR family transcriptional regulator</fullName>
    </recommendedName>
</protein>
<gene>
    <name evidence="1" type="ORF">SAMN02745910_01497</name>
</gene>
<reference evidence="1 2" key="1">
    <citation type="submission" date="2016-10" db="EMBL/GenBank/DDBJ databases">
        <authorList>
            <person name="Varghese N."/>
            <person name="Submissions S."/>
        </authorList>
    </citation>
    <scope>NUCLEOTIDE SEQUENCE [LARGE SCALE GENOMIC DNA]</scope>
    <source>
        <strain evidence="1 2">DSM 13796</strain>
    </source>
</reference>
<dbReference type="EMBL" id="FOXX01000003">
    <property type="protein sequence ID" value="SFQ46614.1"/>
    <property type="molecule type" value="Genomic_DNA"/>
</dbReference>
<comment type="caution">
    <text evidence="1">The sequence shown here is derived from an EMBL/GenBank/DDBJ whole genome shotgun (WGS) entry which is preliminary data.</text>
</comment>
<keyword evidence="2" id="KW-1185">Reference proteome</keyword>
<evidence type="ECO:0008006" key="3">
    <source>
        <dbReference type="Google" id="ProtNLM"/>
    </source>
</evidence>
<dbReference type="Proteomes" id="UP000182762">
    <property type="component" value="Unassembled WGS sequence"/>
</dbReference>
<evidence type="ECO:0000313" key="2">
    <source>
        <dbReference type="Proteomes" id="UP000182762"/>
    </source>
</evidence>
<proteinExistence type="predicted"/>
<sequence length="52" mass="6267">MNDLEQLQLFLNQTQLRYRRCVKRFDYSSPITDKAVQQLIILLKVMHESLDN</sequence>